<comment type="caution">
    <text evidence="9">The sequence shown here is derived from an EMBL/GenBank/DDBJ whole genome shotgun (WGS) entry which is preliminary data.</text>
</comment>
<comment type="subcellular location">
    <subcellularLocation>
        <location evidence="1">Cell membrane</location>
        <topology evidence="1">Multi-pass membrane protein</topology>
    </subcellularLocation>
</comment>
<feature type="transmembrane region" description="Helical" evidence="8">
    <location>
        <begin position="85"/>
        <end position="105"/>
    </location>
</feature>
<keyword evidence="4" id="KW-1003">Cell membrane</keyword>
<dbReference type="Gene3D" id="1.10.3470.10">
    <property type="entry name" value="ABC transporter involved in vitamin B12 uptake, BtuC"/>
    <property type="match status" value="1"/>
</dbReference>
<name>A0A546X9H5_RHIRH</name>
<comment type="similarity">
    <text evidence="2">Belongs to the binding-protein-dependent transport system permease family. FecCD subfamily.</text>
</comment>
<keyword evidence="5 8" id="KW-0812">Transmembrane</keyword>
<dbReference type="Proteomes" id="UP000315434">
    <property type="component" value="Unassembled WGS sequence"/>
</dbReference>
<reference evidence="9 10" key="1">
    <citation type="journal article" date="2019" name="Appl. Microbiol. Biotechnol.">
        <title>Differential efficiency of wild type rhizogenic strains for rol gene transformation of plants.</title>
        <authorList>
            <person name="Desmet S."/>
            <person name="De Keyser E."/>
            <person name="Van Vaerenbergh J."/>
            <person name="Baeyen S."/>
            <person name="Van Huylenbroeck J."/>
            <person name="Geelen D."/>
            <person name="Dhooghe E."/>
        </authorList>
    </citation>
    <scope>NUCLEOTIDE SEQUENCE [LARGE SCALE GENOMIC DNA]</scope>
    <source>
        <strain evidence="9 10">GBBC3284</strain>
    </source>
</reference>
<evidence type="ECO:0000256" key="5">
    <source>
        <dbReference type="ARBA" id="ARBA00022692"/>
    </source>
</evidence>
<feature type="transmembrane region" description="Helical" evidence="8">
    <location>
        <begin position="272"/>
        <end position="294"/>
    </location>
</feature>
<organism evidence="9 10">
    <name type="scientific">Rhizobium rhizogenes</name>
    <name type="common">Agrobacterium rhizogenes</name>
    <dbReference type="NCBI Taxonomy" id="359"/>
    <lineage>
        <taxon>Bacteria</taxon>
        <taxon>Pseudomonadati</taxon>
        <taxon>Pseudomonadota</taxon>
        <taxon>Alphaproteobacteria</taxon>
        <taxon>Hyphomicrobiales</taxon>
        <taxon>Rhizobiaceae</taxon>
        <taxon>Rhizobium/Agrobacterium group</taxon>
        <taxon>Rhizobium</taxon>
    </lineage>
</organism>
<keyword evidence="3" id="KW-0813">Transport</keyword>
<evidence type="ECO:0000256" key="1">
    <source>
        <dbReference type="ARBA" id="ARBA00004651"/>
    </source>
</evidence>
<keyword evidence="6 8" id="KW-1133">Transmembrane helix</keyword>
<feature type="transmembrane region" description="Helical" evidence="8">
    <location>
        <begin position="230"/>
        <end position="260"/>
    </location>
</feature>
<feature type="transmembrane region" description="Helical" evidence="8">
    <location>
        <begin position="142"/>
        <end position="162"/>
    </location>
</feature>
<dbReference type="GO" id="GO:0033214">
    <property type="term" value="P:siderophore-iron import into cell"/>
    <property type="evidence" value="ECO:0007669"/>
    <property type="project" value="TreeGrafter"/>
</dbReference>
<evidence type="ECO:0000256" key="4">
    <source>
        <dbReference type="ARBA" id="ARBA00022475"/>
    </source>
</evidence>
<dbReference type="EMBL" id="SGNY01000010">
    <property type="protein sequence ID" value="TRA97370.1"/>
    <property type="molecule type" value="Genomic_DNA"/>
</dbReference>
<sequence>MTRAITVLIILNLLAVVAAMMWGDQSIAWRDVANAVIGGASPDLQMIVIEFRLSRAILALLAGAGLAVAGTISQTVMRNPLAEPGVLGINAGAALFASVVIIVFADVSPAVLPWAGFAGAVTMAAAVYALSWKRGTSSLRIILVGIGLSALAGAGTSFLTAFGNVVDVQRAMIWLSGSVYGADWSKVQSLLIWLAAPLALSWFSCRQLDLIRFGDDVATGLGQRVNLMRAFLILLCTLISGATVAMVGLVGFVGLIAPHIARRIAGHSHRTLIPVAGLTGGLLLLIADIVGRTIIAPAQLPAGIVTALLGAPFFAYLLKGRRHV</sequence>
<dbReference type="FunFam" id="1.10.3470.10:FF:000001">
    <property type="entry name" value="Vitamin B12 ABC transporter permease BtuC"/>
    <property type="match status" value="1"/>
</dbReference>
<keyword evidence="7 8" id="KW-0472">Membrane</keyword>
<accession>A0A546X9H5</accession>
<feature type="transmembrane region" description="Helical" evidence="8">
    <location>
        <begin position="53"/>
        <end position="73"/>
    </location>
</feature>
<evidence type="ECO:0000313" key="10">
    <source>
        <dbReference type="Proteomes" id="UP000315434"/>
    </source>
</evidence>
<dbReference type="GO" id="GO:0005886">
    <property type="term" value="C:plasma membrane"/>
    <property type="evidence" value="ECO:0007669"/>
    <property type="project" value="UniProtKB-SubCell"/>
</dbReference>
<dbReference type="Pfam" id="PF01032">
    <property type="entry name" value="FecCD"/>
    <property type="match status" value="1"/>
</dbReference>
<dbReference type="CDD" id="cd06550">
    <property type="entry name" value="TM_ABC_iron-siderophores_like"/>
    <property type="match status" value="1"/>
</dbReference>
<dbReference type="PANTHER" id="PTHR30472:SF24">
    <property type="entry name" value="FERRIC ENTEROBACTIN TRANSPORT SYSTEM PERMEASE PROTEIN FEPG"/>
    <property type="match status" value="1"/>
</dbReference>
<dbReference type="SUPFAM" id="SSF81345">
    <property type="entry name" value="ABC transporter involved in vitamin B12 uptake, BtuC"/>
    <property type="match status" value="1"/>
</dbReference>
<dbReference type="InterPro" id="IPR000522">
    <property type="entry name" value="ABC_transptr_permease_BtuC"/>
</dbReference>
<evidence type="ECO:0000256" key="7">
    <source>
        <dbReference type="ARBA" id="ARBA00023136"/>
    </source>
</evidence>
<dbReference type="RefSeq" id="WP_142843152.1">
    <property type="nucleotide sequence ID" value="NZ_SGNY01000010.1"/>
</dbReference>
<evidence type="ECO:0000256" key="8">
    <source>
        <dbReference type="SAM" id="Phobius"/>
    </source>
</evidence>
<evidence type="ECO:0000256" key="2">
    <source>
        <dbReference type="ARBA" id="ARBA00007935"/>
    </source>
</evidence>
<dbReference type="InterPro" id="IPR037294">
    <property type="entry name" value="ABC_BtuC-like"/>
</dbReference>
<dbReference type="AlphaFoldDB" id="A0A546X9H5"/>
<dbReference type="OrthoDB" id="9811975at2"/>
<feature type="transmembrane region" description="Helical" evidence="8">
    <location>
        <begin position="111"/>
        <end position="130"/>
    </location>
</feature>
<feature type="transmembrane region" description="Helical" evidence="8">
    <location>
        <begin position="300"/>
        <end position="318"/>
    </location>
</feature>
<evidence type="ECO:0000313" key="9">
    <source>
        <dbReference type="EMBL" id="TRA97370.1"/>
    </source>
</evidence>
<protein>
    <submittedName>
        <fullName evidence="9">Iron ABC transporter permease</fullName>
    </submittedName>
</protein>
<proteinExistence type="inferred from homology"/>
<gene>
    <name evidence="9" type="ORF">EXN68_23370</name>
</gene>
<dbReference type="GO" id="GO:0022857">
    <property type="term" value="F:transmembrane transporter activity"/>
    <property type="evidence" value="ECO:0007669"/>
    <property type="project" value="InterPro"/>
</dbReference>
<dbReference type="PANTHER" id="PTHR30472">
    <property type="entry name" value="FERRIC ENTEROBACTIN TRANSPORT SYSTEM PERMEASE PROTEIN"/>
    <property type="match status" value="1"/>
</dbReference>
<evidence type="ECO:0000256" key="3">
    <source>
        <dbReference type="ARBA" id="ARBA00022448"/>
    </source>
</evidence>
<evidence type="ECO:0000256" key="6">
    <source>
        <dbReference type="ARBA" id="ARBA00022989"/>
    </source>
</evidence>